<dbReference type="Proteomes" id="UP000244677">
    <property type="component" value="Chromosome"/>
</dbReference>
<dbReference type="RefSeq" id="WP_108737544.1">
    <property type="nucleotide sequence ID" value="NZ_CP020919.1"/>
</dbReference>
<protein>
    <submittedName>
        <fullName evidence="1">Uncharacterized protein</fullName>
    </submittedName>
</protein>
<dbReference type="Gene3D" id="3.40.50.300">
    <property type="entry name" value="P-loop containing nucleotide triphosphate hydrolases"/>
    <property type="match status" value="1"/>
</dbReference>
<gene>
    <name evidence="1" type="ORF">FK004_12615</name>
</gene>
<evidence type="ECO:0000313" key="2">
    <source>
        <dbReference type="Proteomes" id="UP000244677"/>
    </source>
</evidence>
<dbReference type="KEGG" id="fki:FK004_12615"/>
<sequence length="496" mass="56243">MEEINIIRPQPGYQMLALSSPADIVIGGGAAGSGKTFCLLIDPLRDVKNKDFNGVIFRRLTTQIKAAGGLWDESNKLYNLAGGVSNSTDLFWKFESGAKIKFSHLEHEKNVISWQGAQIPFIGFDELTHFSKSTFFYLLSRNRSVSGVKPYIRATCNPDPDSWVYELISWWIDDEGYPIKARQGVIRYFVKDGENMIWADSVVECIKKAWYFIGPLSERANVDPKHFVKSITFIGGSIYENKKLLDVNPDYLANLAAQDENSRKQLMDGNWKAAINPSDVYDYAMFRDYFTNDFVKPGTKCITVDVAMMGSNKLVISYFDGNRWEDIKIIDKSSGKDVTDTIKLMQTRHSVPNSKVTYDANGVGAFIGGSENSFIPNSVPFDNNSKALKNPNKGDKRNFKNLKAQCYYLDGEIIEQYISERVAMTMYDDKMTVRQRLEFERKAIKKKKKIDEEPEGLISKDEMKQKYLSGDSPDLLDGLMMKRIFDLKKIGLPVIG</sequence>
<dbReference type="InterPro" id="IPR027417">
    <property type="entry name" value="P-loop_NTPase"/>
</dbReference>
<dbReference type="OrthoDB" id="924847at2"/>
<accession>A0A2S1LQI0</accession>
<reference evidence="1 2" key="1">
    <citation type="submission" date="2017-04" db="EMBL/GenBank/DDBJ databases">
        <title>Complete genome sequence of Flavobacterium kingsejong AJ004.</title>
        <authorList>
            <person name="Lee P.C."/>
        </authorList>
    </citation>
    <scope>NUCLEOTIDE SEQUENCE [LARGE SCALE GENOMIC DNA]</scope>
    <source>
        <strain evidence="1 2">AJ004</strain>
    </source>
</reference>
<name>A0A2S1LQI0_9FLAO</name>
<organism evidence="1 2">
    <name type="scientific">Flavobacterium kingsejongi</name>
    <dbReference type="NCBI Taxonomy" id="1678728"/>
    <lineage>
        <taxon>Bacteria</taxon>
        <taxon>Pseudomonadati</taxon>
        <taxon>Bacteroidota</taxon>
        <taxon>Flavobacteriia</taxon>
        <taxon>Flavobacteriales</taxon>
        <taxon>Flavobacteriaceae</taxon>
        <taxon>Flavobacterium</taxon>
    </lineage>
</organism>
<keyword evidence="2" id="KW-1185">Reference proteome</keyword>
<evidence type="ECO:0000313" key="1">
    <source>
        <dbReference type="EMBL" id="AWG26005.1"/>
    </source>
</evidence>
<dbReference type="Gene3D" id="3.30.420.240">
    <property type="match status" value="1"/>
</dbReference>
<dbReference type="EMBL" id="CP020919">
    <property type="protein sequence ID" value="AWG26005.1"/>
    <property type="molecule type" value="Genomic_DNA"/>
</dbReference>
<proteinExistence type="predicted"/>
<dbReference type="AlphaFoldDB" id="A0A2S1LQI0"/>
<dbReference type="Pfam" id="PF03237">
    <property type="entry name" value="Terminase_6N"/>
    <property type="match status" value="1"/>
</dbReference>